<protein>
    <submittedName>
        <fullName evidence="2 3">Uncharacterized protein</fullName>
    </submittedName>
</protein>
<dbReference type="Proteomes" id="UP000011087">
    <property type="component" value="Unassembled WGS sequence"/>
</dbReference>
<dbReference type="GeneID" id="17292752"/>
<evidence type="ECO:0000313" key="3">
    <source>
        <dbReference type="EnsemblProtists" id="EKX36056"/>
    </source>
</evidence>
<dbReference type="KEGG" id="gtt:GUITHDRAFT_146093"/>
<gene>
    <name evidence="2" type="ORF">GUITHDRAFT_146093</name>
</gene>
<dbReference type="AlphaFoldDB" id="L1IIJ8"/>
<dbReference type="PaxDb" id="55529-EKX36056"/>
<feature type="region of interest" description="Disordered" evidence="1">
    <location>
        <begin position="288"/>
        <end position="335"/>
    </location>
</feature>
<reference evidence="3" key="3">
    <citation type="submission" date="2015-06" db="UniProtKB">
        <authorList>
            <consortium name="EnsemblProtists"/>
        </authorList>
    </citation>
    <scope>IDENTIFICATION</scope>
</reference>
<name>L1IIJ8_GUITC</name>
<dbReference type="EnsemblProtists" id="EKX36056">
    <property type="protein sequence ID" value="EKX36056"/>
    <property type="gene ID" value="GUITHDRAFT_146093"/>
</dbReference>
<dbReference type="RefSeq" id="XP_005823036.1">
    <property type="nucleotide sequence ID" value="XM_005822979.1"/>
</dbReference>
<dbReference type="HOGENOM" id="CLU_757476_0_0_1"/>
<evidence type="ECO:0000256" key="1">
    <source>
        <dbReference type="SAM" id="MobiDB-lite"/>
    </source>
</evidence>
<evidence type="ECO:0000313" key="2">
    <source>
        <dbReference type="EMBL" id="EKX36056.1"/>
    </source>
</evidence>
<keyword evidence="4" id="KW-1185">Reference proteome</keyword>
<sequence>MAGESMRMGNWATPPQGQMPMCKICKRQGCSHFRRGFAHLLALNPVRKLSRLSGGLFDGLSQNNAYPTCADVKTGEDKSFETDIVIPSTCPCHGCSERVERVDVNRGSERSVTYLFDARKSSWEPQIARYRRHKIIESPKAGRYAQLWCRTCCNCESANKPRGKLLGCACAMHWHTVTNRSYHEKTPFHQLATTLIMTSYNEAVNSECKFEQVIGVIGMAIGWNEHIEAQHPHRQHYRFSQEQVHPSLLSDPKLLHAVDASQFYFTGMDQSLHPPPLLGPGIVSHMFASLPPHPPPPTSAEQVAVPQGAGRKREERPVEEDEREGKRLNQGKEGQKELLFSLSDLPDILTSGGKLSGGLTFLGSEF</sequence>
<accession>L1IIJ8</accession>
<proteinExistence type="predicted"/>
<dbReference type="EMBL" id="JH993080">
    <property type="protein sequence ID" value="EKX36056.1"/>
    <property type="molecule type" value="Genomic_DNA"/>
</dbReference>
<reference evidence="2 4" key="1">
    <citation type="journal article" date="2012" name="Nature">
        <title>Algal genomes reveal evolutionary mosaicism and the fate of nucleomorphs.</title>
        <authorList>
            <consortium name="DOE Joint Genome Institute"/>
            <person name="Curtis B.A."/>
            <person name="Tanifuji G."/>
            <person name="Burki F."/>
            <person name="Gruber A."/>
            <person name="Irimia M."/>
            <person name="Maruyama S."/>
            <person name="Arias M.C."/>
            <person name="Ball S.G."/>
            <person name="Gile G.H."/>
            <person name="Hirakawa Y."/>
            <person name="Hopkins J.F."/>
            <person name="Kuo A."/>
            <person name="Rensing S.A."/>
            <person name="Schmutz J."/>
            <person name="Symeonidi A."/>
            <person name="Elias M."/>
            <person name="Eveleigh R.J."/>
            <person name="Herman E.K."/>
            <person name="Klute M.J."/>
            <person name="Nakayama T."/>
            <person name="Obornik M."/>
            <person name="Reyes-Prieto A."/>
            <person name="Armbrust E.V."/>
            <person name="Aves S.J."/>
            <person name="Beiko R.G."/>
            <person name="Coutinho P."/>
            <person name="Dacks J.B."/>
            <person name="Durnford D.G."/>
            <person name="Fast N.M."/>
            <person name="Green B.R."/>
            <person name="Grisdale C.J."/>
            <person name="Hempel F."/>
            <person name="Henrissat B."/>
            <person name="Hoppner M.P."/>
            <person name="Ishida K."/>
            <person name="Kim E."/>
            <person name="Koreny L."/>
            <person name="Kroth P.G."/>
            <person name="Liu Y."/>
            <person name="Malik S.B."/>
            <person name="Maier U.G."/>
            <person name="McRose D."/>
            <person name="Mock T."/>
            <person name="Neilson J.A."/>
            <person name="Onodera N.T."/>
            <person name="Poole A.M."/>
            <person name="Pritham E.J."/>
            <person name="Richards T.A."/>
            <person name="Rocap G."/>
            <person name="Roy S.W."/>
            <person name="Sarai C."/>
            <person name="Schaack S."/>
            <person name="Shirato S."/>
            <person name="Slamovits C.H."/>
            <person name="Spencer D.F."/>
            <person name="Suzuki S."/>
            <person name="Worden A.Z."/>
            <person name="Zauner S."/>
            <person name="Barry K."/>
            <person name="Bell C."/>
            <person name="Bharti A.K."/>
            <person name="Crow J.A."/>
            <person name="Grimwood J."/>
            <person name="Kramer R."/>
            <person name="Lindquist E."/>
            <person name="Lucas S."/>
            <person name="Salamov A."/>
            <person name="McFadden G.I."/>
            <person name="Lane C.E."/>
            <person name="Keeling P.J."/>
            <person name="Gray M.W."/>
            <person name="Grigoriev I.V."/>
            <person name="Archibald J.M."/>
        </authorList>
    </citation>
    <scope>NUCLEOTIDE SEQUENCE</scope>
    <source>
        <strain evidence="2 4">CCMP2712</strain>
    </source>
</reference>
<evidence type="ECO:0000313" key="4">
    <source>
        <dbReference type="Proteomes" id="UP000011087"/>
    </source>
</evidence>
<organism evidence="2">
    <name type="scientific">Guillardia theta (strain CCMP2712)</name>
    <name type="common">Cryptophyte</name>
    <dbReference type="NCBI Taxonomy" id="905079"/>
    <lineage>
        <taxon>Eukaryota</taxon>
        <taxon>Cryptophyceae</taxon>
        <taxon>Pyrenomonadales</taxon>
        <taxon>Geminigeraceae</taxon>
        <taxon>Guillardia</taxon>
    </lineage>
</organism>
<reference evidence="4" key="2">
    <citation type="submission" date="2012-11" db="EMBL/GenBank/DDBJ databases">
        <authorList>
            <person name="Kuo A."/>
            <person name="Curtis B.A."/>
            <person name="Tanifuji G."/>
            <person name="Burki F."/>
            <person name="Gruber A."/>
            <person name="Irimia M."/>
            <person name="Maruyama S."/>
            <person name="Arias M.C."/>
            <person name="Ball S.G."/>
            <person name="Gile G.H."/>
            <person name="Hirakawa Y."/>
            <person name="Hopkins J.F."/>
            <person name="Rensing S.A."/>
            <person name="Schmutz J."/>
            <person name="Symeonidi A."/>
            <person name="Elias M."/>
            <person name="Eveleigh R.J."/>
            <person name="Herman E.K."/>
            <person name="Klute M.J."/>
            <person name="Nakayama T."/>
            <person name="Obornik M."/>
            <person name="Reyes-Prieto A."/>
            <person name="Armbrust E.V."/>
            <person name="Aves S.J."/>
            <person name="Beiko R.G."/>
            <person name="Coutinho P."/>
            <person name="Dacks J.B."/>
            <person name="Durnford D.G."/>
            <person name="Fast N.M."/>
            <person name="Green B.R."/>
            <person name="Grisdale C."/>
            <person name="Hempe F."/>
            <person name="Henrissat B."/>
            <person name="Hoppner M.P."/>
            <person name="Ishida K.-I."/>
            <person name="Kim E."/>
            <person name="Koreny L."/>
            <person name="Kroth P.G."/>
            <person name="Liu Y."/>
            <person name="Malik S.-B."/>
            <person name="Maier U.G."/>
            <person name="McRose D."/>
            <person name="Mock T."/>
            <person name="Neilson J.A."/>
            <person name="Onodera N.T."/>
            <person name="Poole A.M."/>
            <person name="Pritham E.J."/>
            <person name="Richards T.A."/>
            <person name="Rocap G."/>
            <person name="Roy S.W."/>
            <person name="Sarai C."/>
            <person name="Schaack S."/>
            <person name="Shirato S."/>
            <person name="Slamovits C.H."/>
            <person name="Spencer D.F."/>
            <person name="Suzuki S."/>
            <person name="Worden A.Z."/>
            <person name="Zauner S."/>
            <person name="Barry K."/>
            <person name="Bell C."/>
            <person name="Bharti A.K."/>
            <person name="Crow J.A."/>
            <person name="Grimwood J."/>
            <person name="Kramer R."/>
            <person name="Lindquist E."/>
            <person name="Lucas S."/>
            <person name="Salamov A."/>
            <person name="McFadden G.I."/>
            <person name="Lane C.E."/>
            <person name="Keeling P.J."/>
            <person name="Gray M.W."/>
            <person name="Grigoriev I.V."/>
            <person name="Archibald J.M."/>
        </authorList>
    </citation>
    <scope>NUCLEOTIDE SEQUENCE</scope>
    <source>
        <strain evidence="4">CCMP2712</strain>
    </source>
</reference>